<reference evidence="3 4" key="1">
    <citation type="journal article" date="2008" name="Nature">
        <title>The genome of Laccaria bicolor provides insights into mycorrhizal symbiosis.</title>
        <authorList>
            <person name="Martin F."/>
            <person name="Aerts A."/>
            <person name="Ahren D."/>
            <person name="Brun A."/>
            <person name="Danchin E.G.J."/>
            <person name="Duchaussoy F."/>
            <person name="Gibon J."/>
            <person name="Kohler A."/>
            <person name="Lindquist E."/>
            <person name="Pereda V."/>
            <person name="Salamov A."/>
            <person name="Shapiro H.J."/>
            <person name="Wuyts J."/>
            <person name="Blaudez D."/>
            <person name="Buee M."/>
            <person name="Brokstein P."/>
            <person name="Canbaeck B."/>
            <person name="Cohen D."/>
            <person name="Courty P.E."/>
            <person name="Coutinho P.M."/>
            <person name="Delaruelle C."/>
            <person name="Detter J.C."/>
            <person name="Deveau A."/>
            <person name="DiFazio S."/>
            <person name="Duplessis S."/>
            <person name="Fraissinet-Tachet L."/>
            <person name="Lucic E."/>
            <person name="Frey-Klett P."/>
            <person name="Fourrey C."/>
            <person name="Feussner I."/>
            <person name="Gay G."/>
            <person name="Grimwood J."/>
            <person name="Hoegger P.J."/>
            <person name="Jain P."/>
            <person name="Kilaru S."/>
            <person name="Labbe J."/>
            <person name="Lin Y.C."/>
            <person name="Legue V."/>
            <person name="Le Tacon F."/>
            <person name="Marmeisse R."/>
            <person name="Melayah D."/>
            <person name="Montanini B."/>
            <person name="Muratet M."/>
            <person name="Nehls U."/>
            <person name="Niculita-Hirzel H."/>
            <person name="Oudot-Le Secq M.P."/>
            <person name="Peter M."/>
            <person name="Quesneville H."/>
            <person name="Rajashekar B."/>
            <person name="Reich M."/>
            <person name="Rouhier N."/>
            <person name="Schmutz J."/>
            <person name="Yin T."/>
            <person name="Chalot M."/>
            <person name="Henrissat B."/>
            <person name="Kuees U."/>
            <person name="Lucas S."/>
            <person name="Van de Peer Y."/>
            <person name="Podila G.K."/>
            <person name="Polle A."/>
            <person name="Pukkila P.J."/>
            <person name="Richardson P.M."/>
            <person name="Rouze P."/>
            <person name="Sanders I.R."/>
            <person name="Stajich J.E."/>
            <person name="Tunlid A."/>
            <person name="Tuskan G."/>
            <person name="Grigoriev I.V."/>
        </authorList>
    </citation>
    <scope>NUCLEOTIDE SEQUENCE [LARGE SCALE GENOMIC DNA]</scope>
    <source>
        <strain evidence="4">S238N-H82 / ATCC MYA-4686</strain>
    </source>
</reference>
<dbReference type="KEGG" id="lbc:LACBIDRAFT_294731"/>
<dbReference type="RefSeq" id="XP_001883275.1">
    <property type="nucleotide sequence ID" value="XM_001883240.1"/>
</dbReference>
<evidence type="ECO:0000313" key="3">
    <source>
        <dbReference type="EMBL" id="EDR05987.1"/>
    </source>
</evidence>
<evidence type="ECO:0000256" key="1">
    <source>
        <dbReference type="SAM" id="MobiDB-lite"/>
    </source>
</evidence>
<feature type="chain" id="PRO_5002749268" evidence="2">
    <location>
        <begin position="22"/>
        <end position="283"/>
    </location>
</feature>
<dbReference type="Proteomes" id="UP000001194">
    <property type="component" value="Unassembled WGS sequence"/>
</dbReference>
<organism evidence="4">
    <name type="scientific">Laccaria bicolor (strain S238N-H82 / ATCC MYA-4686)</name>
    <name type="common">Bicoloured deceiver</name>
    <name type="synonym">Laccaria laccata var. bicolor</name>
    <dbReference type="NCBI Taxonomy" id="486041"/>
    <lineage>
        <taxon>Eukaryota</taxon>
        <taxon>Fungi</taxon>
        <taxon>Dikarya</taxon>
        <taxon>Basidiomycota</taxon>
        <taxon>Agaricomycotina</taxon>
        <taxon>Agaricomycetes</taxon>
        <taxon>Agaricomycetidae</taxon>
        <taxon>Agaricales</taxon>
        <taxon>Agaricineae</taxon>
        <taxon>Hydnangiaceae</taxon>
        <taxon>Laccaria</taxon>
    </lineage>
</organism>
<feature type="compositionally biased region" description="Acidic residues" evidence="1">
    <location>
        <begin position="214"/>
        <end position="235"/>
    </location>
</feature>
<protein>
    <submittedName>
        <fullName evidence="3">Predicted protein</fullName>
    </submittedName>
</protein>
<accession>B0DHB8</accession>
<proteinExistence type="predicted"/>
<dbReference type="OrthoDB" id="3032154at2759"/>
<keyword evidence="4" id="KW-1185">Reference proteome</keyword>
<gene>
    <name evidence="3" type="ORF">LACBIDRAFT_294731</name>
</gene>
<keyword evidence="2" id="KW-0732">Signal</keyword>
<name>B0DHB8_LACBS</name>
<dbReference type="HOGENOM" id="CLU_983764_0_0_1"/>
<evidence type="ECO:0000256" key="2">
    <source>
        <dbReference type="SAM" id="SignalP"/>
    </source>
</evidence>
<evidence type="ECO:0000313" key="4">
    <source>
        <dbReference type="Proteomes" id="UP000001194"/>
    </source>
</evidence>
<dbReference type="AlphaFoldDB" id="B0DHB8"/>
<feature type="signal peptide" evidence="2">
    <location>
        <begin position="1"/>
        <end position="21"/>
    </location>
</feature>
<dbReference type="PROSITE" id="PS51257">
    <property type="entry name" value="PROKAR_LIPOPROTEIN"/>
    <property type="match status" value="1"/>
</dbReference>
<dbReference type="InParanoid" id="B0DHB8"/>
<dbReference type="EMBL" id="DS547110">
    <property type="protein sequence ID" value="EDR05987.1"/>
    <property type="molecule type" value="Genomic_DNA"/>
</dbReference>
<dbReference type="GeneID" id="6079022"/>
<sequence length="283" mass="31334">MEHPKALLFVIIALASCLGLAYPISTTDCMNVYATWGTGKYTIDLGIYHKEVKPIFLSEFKKIDKFEAYCGSNPDFEIDRKGIVNPSAVEKKKIQLGKCLRVNFIFATPFSSFSELLPRKPSALTLEEQDESDDGSESSFTAFATWGVGKYTIDLGIYHKEVKPIFLAAYKKMDKFEAYCGSNPDFEITRKGVKTFSRDDLGEVVLEHIPEEKAPDDESDDEKDGGSDDESEDGSDSSLTTFEGDDDGDSEPKLLPSGLRALPIIFSAWFEGIYASGIMTVLS</sequence>
<feature type="region of interest" description="Disordered" evidence="1">
    <location>
        <begin position="207"/>
        <end position="254"/>
    </location>
</feature>